<gene>
    <name evidence="1" type="ordered locus">AciPR4_4131</name>
</gene>
<dbReference type="HOGENOM" id="CLU_221271_0_0_0"/>
<protein>
    <submittedName>
        <fullName evidence="1">Uncharacterized protein</fullName>
    </submittedName>
</protein>
<dbReference type="STRING" id="401053.AciPR4_4131"/>
<reference evidence="1 2" key="1">
    <citation type="journal article" date="2012" name="Stand. Genomic Sci.">
        <title>Complete genome sequence of Terriglobus saanensis type strain SP1PR4(T), an Acidobacteria from tundra soil.</title>
        <authorList>
            <person name="Rawat S.R."/>
            <person name="Mannisto M.K."/>
            <person name="Starovoytov V."/>
            <person name="Goodwin L."/>
            <person name="Nolan M."/>
            <person name="Hauser L."/>
            <person name="Land M."/>
            <person name="Davenport K.W."/>
            <person name="Woyke T."/>
            <person name="Haggblom M.M."/>
        </authorList>
    </citation>
    <scope>NUCLEOTIDE SEQUENCE</scope>
    <source>
        <strain evidence="2">ATCC BAA-1853 / DSM 23119 / SP1PR4</strain>
    </source>
</reference>
<proteinExistence type="predicted"/>
<dbReference type="Proteomes" id="UP000006844">
    <property type="component" value="Chromosome"/>
</dbReference>
<evidence type="ECO:0000313" key="1">
    <source>
        <dbReference type="EMBL" id="ADV84879.1"/>
    </source>
</evidence>
<evidence type="ECO:0000313" key="2">
    <source>
        <dbReference type="Proteomes" id="UP000006844"/>
    </source>
</evidence>
<dbReference type="AlphaFoldDB" id="E8V5C0"/>
<accession>E8V5C0</accession>
<dbReference type="EMBL" id="CP002467">
    <property type="protein sequence ID" value="ADV84879.1"/>
    <property type="molecule type" value="Genomic_DNA"/>
</dbReference>
<organism evidence="1 2">
    <name type="scientific">Terriglobus saanensis (strain ATCC BAA-1853 / DSM 23119 / SP1PR4)</name>
    <dbReference type="NCBI Taxonomy" id="401053"/>
    <lineage>
        <taxon>Bacteria</taxon>
        <taxon>Pseudomonadati</taxon>
        <taxon>Acidobacteriota</taxon>
        <taxon>Terriglobia</taxon>
        <taxon>Terriglobales</taxon>
        <taxon>Acidobacteriaceae</taxon>
        <taxon>Terriglobus</taxon>
    </lineage>
</organism>
<dbReference type="KEGG" id="tsa:AciPR4_4131"/>
<keyword evidence="2" id="KW-1185">Reference proteome</keyword>
<sequence>MHDVFVGLAFLAMVIVPCLIATRSGSSEEKN</sequence>
<name>E8V5C0_TERSS</name>